<evidence type="ECO:0000313" key="2">
    <source>
        <dbReference type="EMBL" id="MPM94026.1"/>
    </source>
</evidence>
<feature type="region of interest" description="Disordered" evidence="1">
    <location>
        <begin position="1"/>
        <end position="53"/>
    </location>
</feature>
<accession>A0A645DXF9</accession>
<feature type="region of interest" description="Disordered" evidence="1">
    <location>
        <begin position="78"/>
        <end position="106"/>
    </location>
</feature>
<organism evidence="2">
    <name type="scientific">bioreactor metagenome</name>
    <dbReference type="NCBI Taxonomy" id="1076179"/>
    <lineage>
        <taxon>unclassified sequences</taxon>
        <taxon>metagenomes</taxon>
        <taxon>ecological metagenomes</taxon>
    </lineage>
</organism>
<name>A0A645DXF9_9ZZZZ</name>
<proteinExistence type="predicted"/>
<feature type="compositionally biased region" description="Low complexity" evidence="1">
    <location>
        <begin position="78"/>
        <end position="91"/>
    </location>
</feature>
<evidence type="ECO:0000256" key="1">
    <source>
        <dbReference type="SAM" id="MobiDB-lite"/>
    </source>
</evidence>
<gene>
    <name evidence="2" type="ORF">SDC9_141168</name>
</gene>
<dbReference type="EMBL" id="VSSQ01040726">
    <property type="protein sequence ID" value="MPM94026.1"/>
    <property type="molecule type" value="Genomic_DNA"/>
</dbReference>
<reference evidence="2" key="1">
    <citation type="submission" date="2019-08" db="EMBL/GenBank/DDBJ databases">
        <authorList>
            <person name="Kucharzyk K."/>
            <person name="Murdoch R.W."/>
            <person name="Higgins S."/>
            <person name="Loffler F."/>
        </authorList>
    </citation>
    <scope>NUCLEOTIDE SEQUENCE</scope>
</reference>
<sequence length="106" mass="11075">MVGSQNRVAVPPRHGLFQKFIPQPPGGLLNGKTVPRRQRPGVAPAGGKRDAPRRTVIPDKRLVPVRRPAAQTVVEVSGGNANAPACGPADGKIQEAHGVQSSGHRA</sequence>
<comment type="caution">
    <text evidence="2">The sequence shown here is derived from an EMBL/GenBank/DDBJ whole genome shotgun (WGS) entry which is preliminary data.</text>
</comment>
<protein>
    <submittedName>
        <fullName evidence="2">Uncharacterized protein</fullName>
    </submittedName>
</protein>
<dbReference type="AlphaFoldDB" id="A0A645DXF9"/>